<dbReference type="InterPro" id="IPR050109">
    <property type="entry name" value="HTH-type_TetR-like_transc_reg"/>
</dbReference>
<dbReference type="RefSeq" id="WP_129186245.1">
    <property type="nucleotide sequence ID" value="NZ_CP035493.1"/>
</dbReference>
<dbReference type="EMBL" id="CP035493">
    <property type="protein sequence ID" value="QAY68843.1"/>
    <property type="molecule type" value="Genomic_DNA"/>
</dbReference>
<dbReference type="Gene3D" id="1.10.357.10">
    <property type="entry name" value="Tetracycline Repressor, domain 2"/>
    <property type="match status" value="1"/>
</dbReference>
<dbReference type="AlphaFoldDB" id="A0A4P6F2A2"/>
<sequence length="189" mass="19360">MPTPGRTTTDEVVAAARALVEAGGPDALTMQAVAAQVGVRAPSLYKRVRSREHLLGLVVDGATRELAAALDAAAAAEPDPARRIVALARALRRHAHAHPRLFGLLFAPLPAGAAPPRDALLPASAAVLRACEEMVGPARALDAARTVTAWAYGFLTMELSGAFQLGGDPADAFGFGAEAVARSIATLAA</sequence>
<dbReference type="Proteomes" id="UP000292118">
    <property type="component" value="Chromosome"/>
</dbReference>
<dbReference type="InterPro" id="IPR009057">
    <property type="entry name" value="Homeodomain-like_sf"/>
</dbReference>
<dbReference type="GO" id="GO:0000976">
    <property type="term" value="F:transcription cis-regulatory region binding"/>
    <property type="evidence" value="ECO:0007669"/>
    <property type="project" value="TreeGrafter"/>
</dbReference>
<evidence type="ECO:0000313" key="6">
    <source>
        <dbReference type="EMBL" id="QAY68843.1"/>
    </source>
</evidence>
<dbReference type="GO" id="GO:0003700">
    <property type="term" value="F:DNA-binding transcription factor activity"/>
    <property type="evidence" value="ECO:0007669"/>
    <property type="project" value="TreeGrafter"/>
</dbReference>
<organism evidence="6 7">
    <name type="scientific">Xylanimonas protaetiae</name>
    <dbReference type="NCBI Taxonomy" id="2509457"/>
    <lineage>
        <taxon>Bacteria</taxon>
        <taxon>Bacillati</taxon>
        <taxon>Actinomycetota</taxon>
        <taxon>Actinomycetes</taxon>
        <taxon>Micrococcales</taxon>
        <taxon>Promicromonosporaceae</taxon>
        <taxon>Xylanimonas</taxon>
    </lineage>
</organism>
<gene>
    <name evidence="6" type="ORF">ET471_01255</name>
</gene>
<dbReference type="Pfam" id="PF00440">
    <property type="entry name" value="TetR_N"/>
    <property type="match status" value="1"/>
</dbReference>
<keyword evidence="7" id="KW-1185">Reference proteome</keyword>
<evidence type="ECO:0000256" key="4">
    <source>
        <dbReference type="PROSITE-ProRule" id="PRU00335"/>
    </source>
</evidence>
<evidence type="ECO:0000256" key="1">
    <source>
        <dbReference type="ARBA" id="ARBA00023015"/>
    </source>
</evidence>
<evidence type="ECO:0000256" key="2">
    <source>
        <dbReference type="ARBA" id="ARBA00023125"/>
    </source>
</evidence>
<evidence type="ECO:0000256" key="3">
    <source>
        <dbReference type="ARBA" id="ARBA00023163"/>
    </source>
</evidence>
<feature type="DNA-binding region" description="H-T-H motif" evidence="4">
    <location>
        <begin position="29"/>
        <end position="48"/>
    </location>
</feature>
<accession>A0A4P6F2A2</accession>
<dbReference type="KEGG" id="xya:ET471_01255"/>
<feature type="domain" description="HTH tetR-type" evidence="5">
    <location>
        <begin position="6"/>
        <end position="66"/>
    </location>
</feature>
<dbReference type="InterPro" id="IPR001647">
    <property type="entry name" value="HTH_TetR"/>
</dbReference>
<evidence type="ECO:0000313" key="7">
    <source>
        <dbReference type="Proteomes" id="UP000292118"/>
    </source>
</evidence>
<dbReference type="Gene3D" id="1.10.10.60">
    <property type="entry name" value="Homeodomain-like"/>
    <property type="match status" value="1"/>
</dbReference>
<keyword evidence="1" id="KW-0805">Transcription regulation</keyword>
<evidence type="ECO:0000259" key="5">
    <source>
        <dbReference type="PROSITE" id="PS50977"/>
    </source>
</evidence>
<dbReference type="SUPFAM" id="SSF48498">
    <property type="entry name" value="Tetracyclin repressor-like, C-terminal domain"/>
    <property type="match status" value="1"/>
</dbReference>
<name>A0A4P6F2A2_9MICO</name>
<dbReference type="InterPro" id="IPR036271">
    <property type="entry name" value="Tet_transcr_reg_TetR-rel_C_sf"/>
</dbReference>
<protein>
    <submittedName>
        <fullName evidence="6">TetR/AcrR family transcriptional regulator</fullName>
    </submittedName>
</protein>
<dbReference type="PROSITE" id="PS50977">
    <property type="entry name" value="HTH_TETR_2"/>
    <property type="match status" value="1"/>
</dbReference>
<dbReference type="PANTHER" id="PTHR30055">
    <property type="entry name" value="HTH-TYPE TRANSCRIPTIONAL REGULATOR RUTR"/>
    <property type="match status" value="1"/>
</dbReference>
<dbReference type="OrthoDB" id="71867at2"/>
<dbReference type="Pfam" id="PF13305">
    <property type="entry name" value="TetR_C_33"/>
    <property type="match status" value="1"/>
</dbReference>
<dbReference type="PANTHER" id="PTHR30055:SF239">
    <property type="entry name" value="TRANSCRIPTIONAL REGULATORY PROTEIN"/>
    <property type="match status" value="1"/>
</dbReference>
<keyword evidence="2 4" id="KW-0238">DNA-binding</keyword>
<reference evidence="6 7" key="1">
    <citation type="submission" date="2019-01" db="EMBL/GenBank/DDBJ databases">
        <title>Genome sequencing of strain FW10M-9.</title>
        <authorList>
            <person name="Heo J."/>
            <person name="Kim S.-J."/>
            <person name="Kim J.-S."/>
            <person name="Hong S.-B."/>
            <person name="Kwon S.-W."/>
        </authorList>
    </citation>
    <scope>NUCLEOTIDE SEQUENCE [LARGE SCALE GENOMIC DNA]</scope>
    <source>
        <strain evidence="6 7">FW10M-9</strain>
    </source>
</reference>
<dbReference type="SUPFAM" id="SSF46689">
    <property type="entry name" value="Homeodomain-like"/>
    <property type="match status" value="1"/>
</dbReference>
<proteinExistence type="predicted"/>
<dbReference type="InterPro" id="IPR025996">
    <property type="entry name" value="MT1864/Rv1816-like_C"/>
</dbReference>
<keyword evidence="3" id="KW-0804">Transcription</keyword>